<sequence length="584" mass="63748">MDAHRAFRERLLKCVLVDASFEAGEATPEFLAEQPEVRSSAGAVIRAYMRATPVDGGCWSAFAGMQDRRAQFLLRESLAAAKRDGWITDEGGGGWTGFREHPQAKYFLMAIQTAMFFWGSYVVASWVFPTHKHTRLQKLGYLAFAVPRYASLVSGPQYVPISLGVVCFFLLFLHFVYGSAAGQPATYCKKLIPPYYILSGLGMITTPFVPKIGALLIGLGFLYLLIVLPYLLFADKPMNKEQRTKVDGDKEVKHVITGDGYYLALYIFLYTATGVFLGFALLFTSGRSPKEQSLALQATSVLFLMAAQKVGTRCASVARCAALMLVIYLAVDTLQTFLYLNEDWFSPDFFQMIAIQEVFSLCKNGGVLAFTAWAIGLKGCGPIPTPTNPYVPPPPPYATAESVQLLKSKATVDALSELFAAVAAFTFVAVEKELVGMDGANMMNVTFAGNSTLNYISPFCLGTCPDFNVNIEEPPPEVESRLDTFGVIATVLVIRMACLRGELWFLERMSARFGKQGAVTPVSEATISGQQSTVRAAAGVFENVPLPFLFVSFYGAMNSVAFGLQLSKWTPASDGVTAVQFNEG</sequence>
<dbReference type="Proteomes" id="UP001165060">
    <property type="component" value="Unassembled WGS sequence"/>
</dbReference>
<feature type="transmembrane region" description="Helical" evidence="1">
    <location>
        <begin position="106"/>
        <end position="128"/>
    </location>
</feature>
<feature type="transmembrane region" description="Helical" evidence="1">
    <location>
        <begin position="215"/>
        <end position="233"/>
    </location>
</feature>
<evidence type="ECO:0000313" key="2">
    <source>
        <dbReference type="EMBL" id="GMI32850.1"/>
    </source>
</evidence>
<dbReference type="EMBL" id="BRYB01003218">
    <property type="protein sequence ID" value="GMI32850.1"/>
    <property type="molecule type" value="Genomic_DNA"/>
</dbReference>
<evidence type="ECO:0000256" key="1">
    <source>
        <dbReference type="SAM" id="Phobius"/>
    </source>
</evidence>
<feature type="transmembrane region" description="Helical" evidence="1">
    <location>
        <begin position="192"/>
        <end position="209"/>
    </location>
</feature>
<keyword evidence="1" id="KW-0472">Membrane</keyword>
<keyword evidence="3" id="KW-1185">Reference proteome</keyword>
<evidence type="ECO:0000313" key="3">
    <source>
        <dbReference type="Proteomes" id="UP001165060"/>
    </source>
</evidence>
<accession>A0ABQ6MUT5</accession>
<reference evidence="2 3" key="1">
    <citation type="journal article" date="2023" name="Commun. Biol.">
        <title>Genome analysis of Parmales, the sister group of diatoms, reveals the evolutionary specialization of diatoms from phago-mixotrophs to photoautotrophs.</title>
        <authorList>
            <person name="Ban H."/>
            <person name="Sato S."/>
            <person name="Yoshikawa S."/>
            <person name="Yamada K."/>
            <person name="Nakamura Y."/>
            <person name="Ichinomiya M."/>
            <person name="Sato N."/>
            <person name="Blanc-Mathieu R."/>
            <person name="Endo H."/>
            <person name="Kuwata A."/>
            <person name="Ogata H."/>
        </authorList>
    </citation>
    <scope>NUCLEOTIDE SEQUENCE [LARGE SCALE GENOMIC DNA]</scope>
</reference>
<feature type="transmembrane region" description="Helical" evidence="1">
    <location>
        <begin position="158"/>
        <end position="180"/>
    </location>
</feature>
<name>A0ABQ6MUT5_9STRA</name>
<feature type="transmembrane region" description="Helical" evidence="1">
    <location>
        <begin position="260"/>
        <end position="282"/>
    </location>
</feature>
<gene>
    <name evidence="2" type="ORF">TeGR_g10620</name>
</gene>
<proteinExistence type="predicted"/>
<keyword evidence="1" id="KW-1133">Transmembrane helix</keyword>
<comment type="caution">
    <text evidence="2">The sequence shown here is derived from an EMBL/GenBank/DDBJ whole genome shotgun (WGS) entry which is preliminary data.</text>
</comment>
<protein>
    <submittedName>
        <fullName evidence="2">Uncharacterized protein</fullName>
    </submittedName>
</protein>
<keyword evidence="1" id="KW-0812">Transmembrane</keyword>
<organism evidence="2 3">
    <name type="scientific">Tetraparma gracilis</name>
    <dbReference type="NCBI Taxonomy" id="2962635"/>
    <lineage>
        <taxon>Eukaryota</taxon>
        <taxon>Sar</taxon>
        <taxon>Stramenopiles</taxon>
        <taxon>Ochrophyta</taxon>
        <taxon>Bolidophyceae</taxon>
        <taxon>Parmales</taxon>
        <taxon>Triparmaceae</taxon>
        <taxon>Tetraparma</taxon>
    </lineage>
</organism>